<dbReference type="EMBL" id="JBJHZX010000002">
    <property type="protein sequence ID" value="MFL0194440.1"/>
    <property type="molecule type" value="Genomic_DNA"/>
</dbReference>
<dbReference type="InterPro" id="IPR001387">
    <property type="entry name" value="Cro/C1-type_HTH"/>
</dbReference>
<protein>
    <submittedName>
        <fullName evidence="2">Helix-turn-helix domain-containing protein</fullName>
    </submittedName>
</protein>
<proteinExistence type="predicted"/>
<evidence type="ECO:0000313" key="2">
    <source>
        <dbReference type="EMBL" id="MFL0194440.1"/>
    </source>
</evidence>
<dbReference type="RefSeq" id="WP_406790560.1">
    <property type="nucleotide sequence ID" value="NZ_JBJHZX010000002.1"/>
</dbReference>
<dbReference type="SUPFAM" id="SSF47413">
    <property type="entry name" value="lambda repressor-like DNA-binding domains"/>
    <property type="match status" value="1"/>
</dbReference>
<keyword evidence="3" id="KW-1185">Reference proteome</keyword>
<dbReference type="Proteomes" id="UP001623660">
    <property type="component" value="Unassembled WGS sequence"/>
</dbReference>
<dbReference type="InterPro" id="IPR010982">
    <property type="entry name" value="Lambda_DNA-bd_dom_sf"/>
</dbReference>
<dbReference type="Pfam" id="PF13443">
    <property type="entry name" value="HTH_26"/>
    <property type="match status" value="1"/>
</dbReference>
<evidence type="ECO:0000259" key="1">
    <source>
        <dbReference type="Pfam" id="PF13443"/>
    </source>
</evidence>
<name>A0ABW8SEP0_9CLOT</name>
<evidence type="ECO:0000313" key="3">
    <source>
        <dbReference type="Proteomes" id="UP001623660"/>
    </source>
</evidence>
<feature type="domain" description="HTH cro/C1-type" evidence="1">
    <location>
        <begin position="6"/>
        <end position="71"/>
    </location>
</feature>
<reference evidence="2 3" key="1">
    <citation type="submission" date="2024-11" db="EMBL/GenBank/DDBJ databases">
        <authorList>
            <person name="Heng Y.C."/>
            <person name="Lim A.C.H."/>
            <person name="Lee J.K.Y."/>
            <person name="Kittelmann S."/>
        </authorList>
    </citation>
    <scope>NUCLEOTIDE SEQUENCE [LARGE SCALE GENOMIC DNA]</scope>
    <source>
        <strain evidence="2 3">WILCCON 0269</strain>
    </source>
</reference>
<gene>
    <name evidence="2" type="ORF">ACJDU8_02465</name>
</gene>
<comment type="caution">
    <text evidence="2">The sequence shown here is derived from an EMBL/GenBank/DDBJ whole genome shotgun (WGS) entry which is preliminary data.</text>
</comment>
<sequence>MVKIYISNLLGKYKKNQAWLASETGIRPATISSFYYEKAKRIELSQLEALYKAFKQLDRNLKFSDIIDYVDNEEKAED</sequence>
<accession>A0ABW8SEP0</accession>
<organism evidence="2 3">
    <name type="scientific">Candidatus Clostridium eludens</name>
    <dbReference type="NCBI Taxonomy" id="3381663"/>
    <lineage>
        <taxon>Bacteria</taxon>
        <taxon>Bacillati</taxon>
        <taxon>Bacillota</taxon>
        <taxon>Clostridia</taxon>
        <taxon>Eubacteriales</taxon>
        <taxon>Clostridiaceae</taxon>
        <taxon>Clostridium</taxon>
    </lineage>
</organism>